<dbReference type="Proteomes" id="UP000779049">
    <property type="component" value="Unassembled WGS sequence"/>
</dbReference>
<sequence length="142" mass="15753">MHHDTQTAAKMLKEGSYTCVFCKGDSYITSTERGVKPLLRLIDTKRNVHDFSVADKVVGKAAALLYVLLGVKEVYAIVISKAASEVLHKNGIPFTCGTETPAIRNRTNTGFCPMEETVREIEDPYLAYDAVCRKLKEIENPS</sequence>
<dbReference type="Pfam" id="PF08973">
    <property type="entry name" value="TM1506"/>
    <property type="match status" value="1"/>
</dbReference>
<gene>
    <name evidence="1" type="ORF">FLB61_10125</name>
</gene>
<dbReference type="SUPFAM" id="SSF53927">
    <property type="entry name" value="Cytidine deaminase-like"/>
    <property type="match status" value="1"/>
</dbReference>
<dbReference type="EMBL" id="VIRV01000016">
    <property type="protein sequence ID" value="MBY0759436.1"/>
    <property type="molecule type" value="Genomic_DNA"/>
</dbReference>
<evidence type="ECO:0000313" key="1">
    <source>
        <dbReference type="EMBL" id="MBY0759436.1"/>
    </source>
</evidence>
<dbReference type="InterPro" id="IPR037081">
    <property type="entry name" value="Hyp_TM1506"/>
</dbReference>
<accession>A0ABS7L8N4</accession>
<proteinExistence type="predicted"/>
<reference evidence="1 2" key="1">
    <citation type="journal article" date="2020" name="New Microbes New Infect">
        <title>Sellimonas caecigallum sp. nov., description and genome sequence of a new member of the Sellimonas genus isolated from the cecum of feral chicken.</title>
        <authorList>
            <person name="Wongkuna S."/>
            <person name="Ghimire S."/>
            <person name="Antony L."/>
            <person name="Chankhamhaengdecha S."/>
            <person name="Janvilisri T."/>
            <person name="Scaria J."/>
        </authorList>
    </citation>
    <scope>NUCLEOTIDE SEQUENCE [LARGE SCALE GENOMIC DNA]</scope>
    <source>
        <strain evidence="1 2">SW451</strain>
    </source>
</reference>
<dbReference type="InterPro" id="IPR016193">
    <property type="entry name" value="Cytidine_deaminase-like"/>
</dbReference>
<name>A0ABS7L8N4_9FIRM</name>
<dbReference type="Gene3D" id="3.40.140.30">
    <property type="entry name" value="Hypothetical protein TM1506"/>
    <property type="match status" value="1"/>
</dbReference>
<dbReference type="RefSeq" id="WP_087210822.1">
    <property type="nucleotide sequence ID" value="NZ_CP173660.1"/>
</dbReference>
<dbReference type="InterPro" id="IPR015067">
    <property type="entry name" value="DUF1893_TM1506-like"/>
</dbReference>
<organism evidence="1 2">
    <name type="scientific">Sellimonas caecigallum</name>
    <dbReference type="NCBI Taxonomy" id="2592333"/>
    <lineage>
        <taxon>Bacteria</taxon>
        <taxon>Bacillati</taxon>
        <taxon>Bacillota</taxon>
        <taxon>Clostridia</taxon>
        <taxon>Lachnospirales</taxon>
        <taxon>Lachnospiraceae</taxon>
        <taxon>Sellimonas</taxon>
    </lineage>
</organism>
<keyword evidence="2" id="KW-1185">Reference proteome</keyword>
<comment type="caution">
    <text evidence="1">The sequence shown here is derived from an EMBL/GenBank/DDBJ whole genome shotgun (WGS) entry which is preliminary data.</text>
</comment>
<protein>
    <submittedName>
        <fullName evidence="1">DUF1893 domain-containing protein</fullName>
    </submittedName>
</protein>
<evidence type="ECO:0000313" key="2">
    <source>
        <dbReference type="Proteomes" id="UP000779049"/>
    </source>
</evidence>